<dbReference type="PROSITE" id="PS01283">
    <property type="entry name" value="TBOX_1"/>
    <property type="match status" value="1"/>
</dbReference>
<evidence type="ECO:0000256" key="6">
    <source>
        <dbReference type="PROSITE-ProRule" id="PRU00201"/>
    </source>
</evidence>
<dbReference type="InterPro" id="IPR001699">
    <property type="entry name" value="TF_T-box"/>
</dbReference>
<comment type="subcellular location">
    <subcellularLocation>
        <location evidence="1 6">Nucleus</location>
    </subcellularLocation>
</comment>
<proteinExistence type="predicted"/>
<dbReference type="Gene3D" id="2.60.40.820">
    <property type="entry name" value="Transcription factor, T-box"/>
    <property type="match status" value="1"/>
</dbReference>
<dbReference type="PROSITE" id="PS50252">
    <property type="entry name" value="TBOX_3"/>
    <property type="match status" value="1"/>
</dbReference>
<evidence type="ECO:0000313" key="8">
    <source>
        <dbReference type="EMBL" id="CAD7284628.1"/>
    </source>
</evidence>
<reference evidence="8" key="1">
    <citation type="submission" date="2020-11" db="EMBL/GenBank/DDBJ databases">
        <authorList>
            <person name="Tran Van P."/>
        </authorList>
    </citation>
    <scope>NUCLEOTIDE SEQUENCE</scope>
</reference>
<feature type="domain" description="T-box" evidence="7">
    <location>
        <begin position="21"/>
        <end position="76"/>
    </location>
</feature>
<keyword evidence="4" id="KW-0804">Transcription</keyword>
<evidence type="ECO:0000259" key="7">
    <source>
        <dbReference type="PROSITE" id="PS50252"/>
    </source>
</evidence>
<keyword evidence="2" id="KW-0805">Transcription regulation</keyword>
<dbReference type="EMBL" id="OA891065">
    <property type="protein sequence ID" value="CAD7284628.1"/>
    <property type="molecule type" value="Genomic_DNA"/>
</dbReference>
<sequence>MEEISSSDGSLSAIGVPRIRLEEQTLWKKFNTLTNEMIVTKNGRRMFPVVKVSISGLDPSAMYSVLLEFVQIDNNR</sequence>
<dbReference type="GO" id="GO:0005634">
    <property type="term" value="C:nucleus"/>
    <property type="evidence" value="ECO:0007669"/>
    <property type="project" value="UniProtKB-SubCell"/>
</dbReference>
<dbReference type="GO" id="GO:0003007">
    <property type="term" value="P:heart morphogenesis"/>
    <property type="evidence" value="ECO:0007669"/>
    <property type="project" value="TreeGrafter"/>
</dbReference>
<keyword evidence="3 6" id="KW-0238">DNA-binding</keyword>
<dbReference type="PANTHER" id="PTHR11267">
    <property type="entry name" value="T-BOX PROTEIN-RELATED"/>
    <property type="match status" value="1"/>
</dbReference>
<dbReference type="SMART" id="SM00425">
    <property type="entry name" value="TBOX"/>
    <property type="match status" value="1"/>
</dbReference>
<evidence type="ECO:0000256" key="4">
    <source>
        <dbReference type="ARBA" id="ARBA00023163"/>
    </source>
</evidence>
<dbReference type="InterPro" id="IPR008967">
    <property type="entry name" value="p53-like_TF_DNA-bd_sf"/>
</dbReference>
<dbReference type="GO" id="GO:0045893">
    <property type="term" value="P:positive regulation of DNA-templated transcription"/>
    <property type="evidence" value="ECO:0007669"/>
    <property type="project" value="InterPro"/>
</dbReference>
<dbReference type="GO" id="GO:0000981">
    <property type="term" value="F:DNA-binding transcription factor activity, RNA polymerase II-specific"/>
    <property type="evidence" value="ECO:0007669"/>
    <property type="project" value="TreeGrafter"/>
</dbReference>
<dbReference type="GO" id="GO:0000785">
    <property type="term" value="C:chromatin"/>
    <property type="evidence" value="ECO:0007669"/>
    <property type="project" value="TreeGrafter"/>
</dbReference>
<dbReference type="Proteomes" id="UP000678499">
    <property type="component" value="Unassembled WGS sequence"/>
</dbReference>
<keyword evidence="9" id="KW-1185">Reference proteome</keyword>
<keyword evidence="5 6" id="KW-0539">Nucleus</keyword>
<comment type="caution">
    <text evidence="6">Lacks conserved residue(s) required for the propagation of feature annotation.</text>
</comment>
<dbReference type="PANTHER" id="PTHR11267:SF106">
    <property type="entry name" value="T-RELATED PROTEIN"/>
    <property type="match status" value="1"/>
</dbReference>
<dbReference type="InterPro" id="IPR018186">
    <property type="entry name" value="TF_T-box_CS"/>
</dbReference>
<dbReference type="InterPro" id="IPR036960">
    <property type="entry name" value="T-box_sf"/>
</dbReference>
<protein>
    <recommendedName>
        <fullName evidence="7">T-box domain-containing protein</fullName>
    </recommendedName>
</protein>
<dbReference type="AlphaFoldDB" id="A0A7R9GLC5"/>
<gene>
    <name evidence="8" type="ORF">NMOB1V02_LOCUS12233</name>
</gene>
<accession>A0A7R9GLC5</accession>
<evidence type="ECO:0000313" key="9">
    <source>
        <dbReference type="Proteomes" id="UP000678499"/>
    </source>
</evidence>
<evidence type="ECO:0000256" key="1">
    <source>
        <dbReference type="ARBA" id="ARBA00004123"/>
    </source>
</evidence>
<dbReference type="GO" id="GO:0001707">
    <property type="term" value="P:mesoderm formation"/>
    <property type="evidence" value="ECO:0007669"/>
    <property type="project" value="TreeGrafter"/>
</dbReference>
<dbReference type="Pfam" id="PF00907">
    <property type="entry name" value="T-box"/>
    <property type="match status" value="1"/>
</dbReference>
<evidence type="ECO:0000256" key="3">
    <source>
        <dbReference type="ARBA" id="ARBA00023125"/>
    </source>
</evidence>
<dbReference type="GO" id="GO:0001708">
    <property type="term" value="P:cell fate specification"/>
    <property type="evidence" value="ECO:0007669"/>
    <property type="project" value="TreeGrafter"/>
</dbReference>
<evidence type="ECO:0000256" key="5">
    <source>
        <dbReference type="ARBA" id="ARBA00023242"/>
    </source>
</evidence>
<evidence type="ECO:0000256" key="2">
    <source>
        <dbReference type="ARBA" id="ARBA00023015"/>
    </source>
</evidence>
<dbReference type="GO" id="GO:0000978">
    <property type="term" value="F:RNA polymerase II cis-regulatory region sequence-specific DNA binding"/>
    <property type="evidence" value="ECO:0007669"/>
    <property type="project" value="InterPro"/>
</dbReference>
<dbReference type="OrthoDB" id="7442607at2759"/>
<dbReference type="EMBL" id="CAJPEX010009028">
    <property type="protein sequence ID" value="CAG0924780.1"/>
    <property type="molecule type" value="Genomic_DNA"/>
</dbReference>
<organism evidence="8">
    <name type="scientific">Notodromas monacha</name>
    <dbReference type="NCBI Taxonomy" id="399045"/>
    <lineage>
        <taxon>Eukaryota</taxon>
        <taxon>Metazoa</taxon>
        <taxon>Ecdysozoa</taxon>
        <taxon>Arthropoda</taxon>
        <taxon>Crustacea</taxon>
        <taxon>Oligostraca</taxon>
        <taxon>Ostracoda</taxon>
        <taxon>Podocopa</taxon>
        <taxon>Podocopida</taxon>
        <taxon>Cypridocopina</taxon>
        <taxon>Cypridoidea</taxon>
        <taxon>Cyprididae</taxon>
        <taxon>Notodromas</taxon>
    </lineage>
</organism>
<feature type="non-terminal residue" evidence="8">
    <location>
        <position position="76"/>
    </location>
</feature>
<dbReference type="SUPFAM" id="SSF49417">
    <property type="entry name" value="p53-like transcription factors"/>
    <property type="match status" value="1"/>
</dbReference>
<dbReference type="InterPro" id="IPR046360">
    <property type="entry name" value="T-box_DNA-bd"/>
</dbReference>
<name>A0A7R9GLC5_9CRUS</name>